<dbReference type="Proteomes" id="UP000193061">
    <property type="component" value="Unassembled WGS sequence"/>
</dbReference>
<sequence length="331" mass="37772">MRNVISLSIAAEEQNRITSLSEVKLQMIHNMSMDSSLKPSACKVATFLLTAMLDKKTGRCYMSDQDLSRCVGLSLDTVRKHVKRQAAFLRYFEVQSGKNKGIATEYQITDQAVRQALMRKNKKIRNTESITDYLDSMEIRGRGCMEGNFNAFDNKGVIFSSVRREKFPLNDGKIYLPNQVENPSQNPDCADMPTQKIELNDLITDFQGLYPRKGVESEISVALEEAVEQGADTEEILRGAKLYSEQQNGNDQKYIMLPHNWLRKKRWEEFSQKSKNGVSRCSNESVFEMRANAIKSRQPWVQSSFSTHQARELIAKSLITPEECREAGFKI</sequence>
<dbReference type="OrthoDB" id="7831838at2"/>
<dbReference type="EMBL" id="FWFX01000001">
    <property type="protein sequence ID" value="SLN13173.1"/>
    <property type="molecule type" value="Genomic_DNA"/>
</dbReference>
<gene>
    <name evidence="1" type="ORF">ROA7450_00168</name>
</gene>
<protein>
    <submittedName>
        <fullName evidence="1">Uncharacterized protein</fullName>
    </submittedName>
</protein>
<evidence type="ECO:0000313" key="1">
    <source>
        <dbReference type="EMBL" id="SLN13173.1"/>
    </source>
</evidence>
<organism evidence="1 2">
    <name type="scientific">Roseovarius albus</name>
    <dbReference type="NCBI Taxonomy" id="1247867"/>
    <lineage>
        <taxon>Bacteria</taxon>
        <taxon>Pseudomonadati</taxon>
        <taxon>Pseudomonadota</taxon>
        <taxon>Alphaproteobacteria</taxon>
        <taxon>Rhodobacterales</taxon>
        <taxon>Roseobacteraceae</taxon>
        <taxon>Roseovarius</taxon>
    </lineage>
</organism>
<reference evidence="1 2" key="1">
    <citation type="submission" date="2017-03" db="EMBL/GenBank/DDBJ databases">
        <authorList>
            <person name="Afonso C.L."/>
            <person name="Miller P.J."/>
            <person name="Scott M.A."/>
            <person name="Spackman E."/>
            <person name="Goraichik I."/>
            <person name="Dimitrov K.M."/>
            <person name="Suarez D.L."/>
            <person name="Swayne D.E."/>
        </authorList>
    </citation>
    <scope>NUCLEOTIDE SEQUENCE [LARGE SCALE GENOMIC DNA]</scope>
    <source>
        <strain evidence="1 2">CECT 7450</strain>
    </source>
</reference>
<dbReference type="AlphaFoldDB" id="A0A1X6Y7M3"/>
<keyword evidence="2" id="KW-1185">Reference proteome</keyword>
<accession>A0A1X6Y7M3</accession>
<dbReference type="RefSeq" id="WP_085803720.1">
    <property type="nucleotide sequence ID" value="NZ_FWFX01000001.1"/>
</dbReference>
<proteinExistence type="predicted"/>
<evidence type="ECO:0000313" key="2">
    <source>
        <dbReference type="Proteomes" id="UP000193061"/>
    </source>
</evidence>
<name>A0A1X6Y7M3_9RHOB</name>